<keyword evidence="3" id="KW-0808">Transferase</keyword>
<dbReference type="AlphaFoldDB" id="A0A2I1IPF6"/>
<dbReference type="PROSITE" id="PS00106">
    <property type="entry name" value="GALACTOKINASE"/>
    <property type="match status" value="1"/>
</dbReference>
<dbReference type="PANTHER" id="PTHR10457">
    <property type="entry name" value="MEVALONATE KINASE/GALACTOKINASE"/>
    <property type="match status" value="1"/>
</dbReference>
<dbReference type="InterPro" id="IPR006203">
    <property type="entry name" value="GHMP_knse_ATP-bd_CS"/>
</dbReference>
<evidence type="ECO:0000259" key="13">
    <source>
        <dbReference type="Pfam" id="PF08544"/>
    </source>
</evidence>
<protein>
    <recommendedName>
        <fullName evidence="11">Galactokinase</fullName>
        <ecNumber evidence="11">2.7.1.6</ecNumber>
    </recommendedName>
</protein>
<dbReference type="Pfam" id="PF10509">
    <property type="entry name" value="GalKase_gal_bdg"/>
    <property type="match status" value="1"/>
</dbReference>
<dbReference type="Gene3D" id="3.30.70.890">
    <property type="entry name" value="GHMP kinase, C-terminal domain"/>
    <property type="match status" value="1"/>
</dbReference>
<dbReference type="SUPFAM" id="SSF55060">
    <property type="entry name" value="GHMP Kinase, C-terminal domain"/>
    <property type="match status" value="1"/>
</dbReference>
<evidence type="ECO:0000256" key="8">
    <source>
        <dbReference type="ARBA" id="ARBA00022842"/>
    </source>
</evidence>
<evidence type="ECO:0000256" key="7">
    <source>
        <dbReference type="ARBA" id="ARBA00022840"/>
    </source>
</evidence>
<keyword evidence="2" id="KW-0963">Cytoplasm</keyword>
<keyword evidence="8" id="KW-0460">Magnesium</keyword>
<organism evidence="15 16">
    <name type="scientific">Winkia neuii</name>
    <dbReference type="NCBI Taxonomy" id="33007"/>
    <lineage>
        <taxon>Bacteria</taxon>
        <taxon>Bacillati</taxon>
        <taxon>Actinomycetota</taxon>
        <taxon>Actinomycetes</taxon>
        <taxon>Actinomycetales</taxon>
        <taxon>Actinomycetaceae</taxon>
        <taxon>Winkia</taxon>
    </lineage>
</organism>
<evidence type="ECO:0000313" key="16">
    <source>
        <dbReference type="Proteomes" id="UP000235122"/>
    </source>
</evidence>
<evidence type="ECO:0000256" key="10">
    <source>
        <dbReference type="ARBA" id="ARBA00023277"/>
    </source>
</evidence>
<evidence type="ECO:0000313" key="15">
    <source>
        <dbReference type="EMBL" id="PKY72995.1"/>
    </source>
</evidence>
<proteinExistence type="inferred from homology"/>
<dbReference type="Gene3D" id="3.30.230.10">
    <property type="match status" value="1"/>
</dbReference>
<dbReference type="PROSITE" id="PS00627">
    <property type="entry name" value="GHMP_KINASES_ATP"/>
    <property type="match status" value="1"/>
</dbReference>
<dbReference type="EC" id="2.7.1.6" evidence="11"/>
<feature type="domain" description="GHMP kinase C-terminal" evidence="13">
    <location>
        <begin position="308"/>
        <end position="379"/>
    </location>
</feature>
<feature type="domain" description="Galactokinase N-terminal" evidence="14">
    <location>
        <begin position="17"/>
        <end position="65"/>
    </location>
</feature>
<keyword evidence="9" id="KW-0299">Galactose metabolism</keyword>
<evidence type="ECO:0000259" key="12">
    <source>
        <dbReference type="Pfam" id="PF00288"/>
    </source>
</evidence>
<dbReference type="EMBL" id="PKKO01000002">
    <property type="protein sequence ID" value="PKY72995.1"/>
    <property type="molecule type" value="Genomic_DNA"/>
</dbReference>
<dbReference type="InterPro" id="IPR000705">
    <property type="entry name" value="Galactokinase"/>
</dbReference>
<evidence type="ECO:0000256" key="1">
    <source>
        <dbReference type="ARBA" id="ARBA00006566"/>
    </source>
</evidence>
<dbReference type="Proteomes" id="UP000235122">
    <property type="component" value="Unassembled WGS sequence"/>
</dbReference>
<dbReference type="PIRSF" id="PIRSF000530">
    <property type="entry name" value="Galactokinase"/>
    <property type="match status" value="1"/>
</dbReference>
<dbReference type="NCBIfam" id="TIGR00131">
    <property type="entry name" value="gal_kin"/>
    <property type="match status" value="1"/>
</dbReference>
<dbReference type="InterPro" id="IPR020568">
    <property type="entry name" value="Ribosomal_Su5_D2-typ_SF"/>
</dbReference>
<dbReference type="InterPro" id="IPR006206">
    <property type="entry name" value="Mevalonate/galactokinase"/>
</dbReference>
<keyword evidence="10" id="KW-0119">Carbohydrate metabolism</keyword>
<evidence type="ECO:0000256" key="4">
    <source>
        <dbReference type="ARBA" id="ARBA00022723"/>
    </source>
</evidence>
<dbReference type="InterPro" id="IPR019741">
    <property type="entry name" value="Galactokinase_CS"/>
</dbReference>
<evidence type="ECO:0000256" key="2">
    <source>
        <dbReference type="ARBA" id="ARBA00022490"/>
    </source>
</evidence>
<dbReference type="Pfam" id="PF00288">
    <property type="entry name" value="GHMP_kinases_N"/>
    <property type="match status" value="1"/>
</dbReference>
<keyword evidence="5" id="KW-0547">Nucleotide-binding</keyword>
<evidence type="ECO:0000256" key="9">
    <source>
        <dbReference type="ARBA" id="ARBA00023144"/>
    </source>
</evidence>
<dbReference type="GO" id="GO:0006012">
    <property type="term" value="P:galactose metabolic process"/>
    <property type="evidence" value="ECO:0007669"/>
    <property type="project" value="UniProtKB-UniRule"/>
</dbReference>
<dbReference type="GO" id="GO:0005524">
    <property type="term" value="F:ATP binding"/>
    <property type="evidence" value="ECO:0007669"/>
    <property type="project" value="UniProtKB-UniRule"/>
</dbReference>
<dbReference type="Pfam" id="PF08544">
    <property type="entry name" value="GHMP_kinases_C"/>
    <property type="match status" value="1"/>
</dbReference>
<comment type="caution">
    <text evidence="15">The sequence shown here is derived from an EMBL/GenBank/DDBJ whole genome shotgun (WGS) entry which is preliminary data.</text>
</comment>
<dbReference type="PRINTS" id="PR00473">
    <property type="entry name" value="GALCTOKINASE"/>
</dbReference>
<dbReference type="SUPFAM" id="SSF54211">
    <property type="entry name" value="Ribosomal protein S5 domain 2-like"/>
    <property type="match status" value="1"/>
</dbReference>
<dbReference type="FunFam" id="3.30.230.10:FF:000017">
    <property type="entry name" value="Galactokinase"/>
    <property type="match status" value="1"/>
</dbReference>
<evidence type="ECO:0000256" key="5">
    <source>
        <dbReference type="ARBA" id="ARBA00022741"/>
    </source>
</evidence>
<evidence type="ECO:0000256" key="3">
    <source>
        <dbReference type="ARBA" id="ARBA00022679"/>
    </source>
</evidence>
<gene>
    <name evidence="15" type="primary">galK</name>
    <name evidence="15" type="ORF">CYJ19_03780</name>
</gene>
<evidence type="ECO:0000256" key="11">
    <source>
        <dbReference type="NCBIfam" id="TIGR00131"/>
    </source>
</evidence>
<keyword evidence="16" id="KW-1185">Reference proteome</keyword>
<dbReference type="FunFam" id="3.30.70.890:FF:000001">
    <property type="entry name" value="Galactokinase"/>
    <property type="match status" value="1"/>
</dbReference>
<accession>A0A2I1IPF6</accession>
<evidence type="ECO:0000259" key="14">
    <source>
        <dbReference type="Pfam" id="PF10509"/>
    </source>
</evidence>
<name>A0A2I1IPF6_9ACTO</name>
<feature type="domain" description="GHMP kinase N-terminal" evidence="12">
    <location>
        <begin position="103"/>
        <end position="190"/>
    </location>
</feature>
<dbReference type="GO" id="GO:0046872">
    <property type="term" value="F:metal ion binding"/>
    <property type="evidence" value="ECO:0007669"/>
    <property type="project" value="UniProtKB-KW"/>
</dbReference>
<keyword evidence="4" id="KW-0479">Metal-binding</keyword>
<sequence length="401" mass="42406">MLPAWSREEASAKVKQLFAATFSYAPQGVWFAPGRVNLIGEHTDYNGGLCLPIALPHATYVACARRQDRLVRIVSAQVQGVAEVDLDRVSPRTRQAIPSWATYVVGVGWALAEAGFHVSGLDIAVDSCVPFGAGLSSSAALECAVAVAWSDLNSLALAEGGRQVLVEACREAENQIAGAPTGGLDQSASLRCARGRALELDCKDMSGRQVPFELSGAGAQLLVVDTRATHELTDGQYGSRRQACERAAERLGLHYLAELTPDALPAAVKRLPAGESVRLVRHVVTEVARVRAAVRLLRSRKLDVGLAKRLGELFVASHISLRDDYQVSCPELDVAVEAALKAGAYGARMTGGGFGGSAIALVDGAKTGRVQRAIAEAFERAGFTPPRFLVALAQDAAGRIS</sequence>
<keyword evidence="7" id="KW-0067">ATP-binding</keyword>
<dbReference type="InterPro" id="IPR013750">
    <property type="entry name" value="GHMP_kinase_C_dom"/>
</dbReference>
<dbReference type="GO" id="GO:0005829">
    <property type="term" value="C:cytosol"/>
    <property type="evidence" value="ECO:0007669"/>
    <property type="project" value="TreeGrafter"/>
</dbReference>
<reference evidence="15 16" key="1">
    <citation type="submission" date="2017-12" db="EMBL/GenBank/DDBJ databases">
        <title>Phylogenetic diversity of female urinary microbiome.</title>
        <authorList>
            <person name="Thomas-White K."/>
            <person name="Wolfe A.J."/>
        </authorList>
    </citation>
    <scope>NUCLEOTIDE SEQUENCE [LARGE SCALE GENOMIC DNA]</scope>
    <source>
        <strain evidence="15 16">UMB0402</strain>
    </source>
</reference>
<evidence type="ECO:0000256" key="6">
    <source>
        <dbReference type="ARBA" id="ARBA00022777"/>
    </source>
</evidence>
<dbReference type="InterPro" id="IPR036554">
    <property type="entry name" value="GHMP_kinase_C_sf"/>
</dbReference>
<dbReference type="InterPro" id="IPR006204">
    <property type="entry name" value="GHMP_kinase_N_dom"/>
</dbReference>
<comment type="similarity">
    <text evidence="1">Belongs to the GHMP kinase family. GalK subfamily.</text>
</comment>
<dbReference type="STRING" id="33007.HMPREF3198_01469"/>
<dbReference type="InterPro" id="IPR019539">
    <property type="entry name" value="GalKase_N"/>
</dbReference>
<dbReference type="PRINTS" id="PR00959">
    <property type="entry name" value="MEVGALKINASE"/>
</dbReference>
<dbReference type="GO" id="GO:0004335">
    <property type="term" value="F:galactokinase activity"/>
    <property type="evidence" value="ECO:0007669"/>
    <property type="project" value="UniProtKB-UniRule"/>
</dbReference>
<keyword evidence="6 15" id="KW-0418">Kinase</keyword>
<dbReference type="InterPro" id="IPR014721">
    <property type="entry name" value="Ribsml_uS5_D2-typ_fold_subgr"/>
</dbReference>
<dbReference type="PANTHER" id="PTHR10457:SF7">
    <property type="entry name" value="GALACTOKINASE-RELATED"/>
    <property type="match status" value="1"/>
</dbReference>